<protein>
    <recommendedName>
        <fullName evidence="4">Lipoprotein</fullName>
    </recommendedName>
</protein>
<dbReference type="OrthoDB" id="5489907at2"/>
<dbReference type="EMBL" id="CP012332">
    <property type="protein sequence ID" value="AKU91529.1"/>
    <property type="molecule type" value="Genomic_DNA"/>
</dbReference>
<evidence type="ECO:0000256" key="1">
    <source>
        <dbReference type="SAM" id="SignalP"/>
    </source>
</evidence>
<reference evidence="2 3" key="1">
    <citation type="submission" date="2015-08" db="EMBL/GenBank/DDBJ databases">
        <authorList>
            <person name="Babu N.S."/>
            <person name="Beckwith C.J."/>
            <person name="Beseler K.G."/>
            <person name="Brison A."/>
            <person name="Carone J.V."/>
            <person name="Caskin T.P."/>
            <person name="Diamond M."/>
            <person name="Durham M.E."/>
            <person name="Foxe J.M."/>
            <person name="Go M."/>
            <person name="Henderson B.A."/>
            <person name="Jones I.B."/>
            <person name="McGettigan J.A."/>
            <person name="Micheletti S.J."/>
            <person name="Nasrallah M.E."/>
            <person name="Ortiz D."/>
            <person name="Piller C.R."/>
            <person name="Privatt S.R."/>
            <person name="Schneider S.L."/>
            <person name="Sharp S."/>
            <person name="Smith T.C."/>
            <person name="Stanton J.D."/>
            <person name="Ullery H.E."/>
            <person name="Wilson R.J."/>
            <person name="Serrano M.G."/>
            <person name="Buck G."/>
            <person name="Lee V."/>
            <person name="Wang Y."/>
            <person name="Carvalho R."/>
            <person name="Voegtly L."/>
            <person name="Shi R."/>
            <person name="Duckworth R."/>
            <person name="Johnson A."/>
            <person name="Loviza R."/>
            <person name="Walstead R."/>
            <person name="Shah Z."/>
            <person name="Kiflezghi M."/>
            <person name="Wade K."/>
            <person name="Ball S.L."/>
            <person name="Bradley K.W."/>
            <person name="Asai D.J."/>
            <person name="Bowman C.A."/>
            <person name="Russell D.A."/>
            <person name="Pope W.H."/>
            <person name="Jacobs-Sera D."/>
            <person name="Hendrix R.W."/>
            <person name="Hatfull G.F."/>
        </authorList>
    </citation>
    <scope>NUCLEOTIDE SEQUENCE [LARGE SCALE GENOMIC DNA]</scope>
    <source>
        <strain evidence="2 3">DSM 27710</strain>
    </source>
</reference>
<gene>
    <name evidence="2" type="ORF">AKJ08_1916</name>
</gene>
<evidence type="ECO:0000313" key="3">
    <source>
        <dbReference type="Proteomes" id="UP000055590"/>
    </source>
</evidence>
<dbReference type="Proteomes" id="UP000055590">
    <property type="component" value="Chromosome"/>
</dbReference>
<feature type="chain" id="PRO_5005465939" description="Lipoprotein" evidence="1">
    <location>
        <begin position="25"/>
        <end position="470"/>
    </location>
</feature>
<feature type="signal peptide" evidence="1">
    <location>
        <begin position="1"/>
        <end position="24"/>
    </location>
</feature>
<keyword evidence="3" id="KW-1185">Reference proteome</keyword>
<dbReference type="KEGG" id="vin:AKJ08_1916"/>
<dbReference type="SUPFAM" id="SSF50998">
    <property type="entry name" value="Quinoprotein alcohol dehydrogenase-like"/>
    <property type="match status" value="1"/>
</dbReference>
<accession>A0A0K1PEH7</accession>
<organism evidence="2 3">
    <name type="scientific">Vulgatibacter incomptus</name>
    <dbReference type="NCBI Taxonomy" id="1391653"/>
    <lineage>
        <taxon>Bacteria</taxon>
        <taxon>Pseudomonadati</taxon>
        <taxon>Myxococcota</taxon>
        <taxon>Myxococcia</taxon>
        <taxon>Myxococcales</taxon>
        <taxon>Cystobacterineae</taxon>
        <taxon>Vulgatibacteraceae</taxon>
        <taxon>Vulgatibacter</taxon>
    </lineage>
</organism>
<sequence>MSPTSSFPVLPVALALLFAGCARSEDGAPPPLGSLQFPTGIAITPEDPTVPTRLLVVSSNFDLRFRSGVLHAFDLATLDRLIEEAPPNPACPAANPSCAPVNVPDITSAFVGAVEIGDYGGQVAVAQLAPGLQRAFVPVRGSNSVVAADLDASRLACSFGGTLCVTGGASFPRPDPYSIVVSLGNLYVGHFSTTRISPTGGVIGTAKADAHFWSLGGGALQTIDVGNTAIGGLAAGGCRPGADGAPICTLYASGRSMDAGNQQVFLFDFQAGVPILGPLFSRNLAPQENGADSRGIAVSSDAADVFLATHFPAALAVIDVTRIPSLPTDGCILPEGTVVPPGAACPELPPATGETPRFATADQIPSPIGPNSVVTIPRTLPDGSPSDLVAVTTTDGIAFFDMRVGVLAGFVTGLGGTPSELAVRPNGAGVRIYTPSFSQGTIGVVDLLELFRPESARVVARLGRVQEGAF</sequence>
<dbReference type="AlphaFoldDB" id="A0A0K1PEH7"/>
<dbReference type="RefSeq" id="WP_157370589.1">
    <property type="nucleotide sequence ID" value="NZ_CP012332.1"/>
</dbReference>
<name>A0A0K1PEH7_9BACT</name>
<dbReference type="InterPro" id="IPR011047">
    <property type="entry name" value="Quinoprotein_ADH-like_sf"/>
</dbReference>
<keyword evidence="1" id="KW-0732">Signal</keyword>
<evidence type="ECO:0000313" key="2">
    <source>
        <dbReference type="EMBL" id="AKU91529.1"/>
    </source>
</evidence>
<proteinExistence type="predicted"/>
<dbReference type="STRING" id="1391653.AKJ08_1916"/>
<evidence type="ECO:0008006" key="4">
    <source>
        <dbReference type="Google" id="ProtNLM"/>
    </source>
</evidence>